<dbReference type="EMBL" id="AP035785">
    <property type="protein sequence ID" value="BFO70160.1"/>
    <property type="molecule type" value="Genomic_DNA"/>
</dbReference>
<name>A0AB33IQ33_9BACT</name>
<organism evidence="1">
    <name type="scientific">Prevotella sp. GTC17253</name>
    <dbReference type="NCBI Taxonomy" id="3236793"/>
    <lineage>
        <taxon>Bacteria</taxon>
        <taxon>Pseudomonadati</taxon>
        <taxon>Bacteroidota</taxon>
        <taxon>Bacteroidia</taxon>
        <taxon>Bacteroidales</taxon>
        <taxon>Prevotellaceae</taxon>
        <taxon>Prevotella</taxon>
    </lineage>
</organism>
<accession>A0AB33IQ33</accession>
<evidence type="ECO:0008006" key="2">
    <source>
        <dbReference type="Google" id="ProtNLM"/>
    </source>
</evidence>
<protein>
    <recommendedName>
        <fullName evidence="2">Lipoprotein</fullName>
    </recommendedName>
</protein>
<evidence type="ECO:0000313" key="1">
    <source>
        <dbReference type="EMBL" id="BFO70160.1"/>
    </source>
</evidence>
<proteinExistence type="predicted"/>
<dbReference type="AlphaFoldDB" id="A0AB33IQ33"/>
<reference evidence="1" key="1">
    <citation type="submission" date="2024-07" db="EMBL/GenBank/DDBJ databases">
        <title>Complete genome sequence of Prevotella sp. YM-2024 GTC17253.</title>
        <authorList>
            <person name="Hayashi M."/>
            <person name="Muto Y."/>
            <person name="Tanaka K."/>
            <person name="Niwa H."/>
        </authorList>
    </citation>
    <scope>NUCLEOTIDE SEQUENCE</scope>
    <source>
        <strain evidence="1">GTC17253</strain>
    </source>
</reference>
<sequence>MKHSLFISKLLLLCIFISCRPIEDENHHHRITFYNSIASKLYVVEEINYPDTTVNHLYVLRQPEIYRVDPYSLNNEAISLHPHDTYEAAFKEYKGYKRIPSDTLMVFVFDAEKLEKKNPDAKIYFLARYDLSLEDLKHCNWVLTYPPTEAMKDVKMYPPYETFAKRDGTGKDSRP</sequence>
<gene>
    <name evidence="1" type="ORF">GTC17253_01260</name>
</gene>